<evidence type="ECO:0000313" key="1">
    <source>
        <dbReference type="EMBL" id="SVE04416.1"/>
    </source>
</evidence>
<dbReference type="EMBL" id="UINC01190314">
    <property type="protein sequence ID" value="SVE04416.1"/>
    <property type="molecule type" value="Genomic_DNA"/>
</dbReference>
<protein>
    <submittedName>
        <fullName evidence="1">Uncharacterized protein</fullName>
    </submittedName>
</protein>
<accession>A0A383A975</accession>
<proteinExistence type="predicted"/>
<reference evidence="1" key="1">
    <citation type="submission" date="2018-05" db="EMBL/GenBank/DDBJ databases">
        <authorList>
            <person name="Lanie J.A."/>
            <person name="Ng W.-L."/>
            <person name="Kazmierczak K.M."/>
            <person name="Andrzejewski T.M."/>
            <person name="Davidsen T.M."/>
            <person name="Wayne K.J."/>
            <person name="Tettelin H."/>
            <person name="Glass J.I."/>
            <person name="Rusch D."/>
            <person name="Podicherti R."/>
            <person name="Tsui H.-C.T."/>
            <person name="Winkler M.E."/>
        </authorList>
    </citation>
    <scope>NUCLEOTIDE SEQUENCE</scope>
</reference>
<gene>
    <name evidence="1" type="ORF">METZ01_LOCUS457270</name>
</gene>
<name>A0A383A975_9ZZZZ</name>
<organism evidence="1">
    <name type="scientific">marine metagenome</name>
    <dbReference type="NCBI Taxonomy" id="408172"/>
    <lineage>
        <taxon>unclassified sequences</taxon>
        <taxon>metagenomes</taxon>
        <taxon>ecological metagenomes</taxon>
    </lineage>
</organism>
<sequence length="69" mass="8003">MKVIKEMYPNIFLQNFKFEKYLSGYSPLSYSCRSFISKSRTIQGRPQITKIIVNNDSKSVIGINKQPNL</sequence>
<dbReference type="PROSITE" id="PS51257">
    <property type="entry name" value="PROKAR_LIPOPROTEIN"/>
    <property type="match status" value="1"/>
</dbReference>
<dbReference type="AlphaFoldDB" id="A0A383A975"/>